<reference evidence="1" key="1">
    <citation type="submission" date="2016-07" db="EMBL/GenBank/DDBJ databases">
        <authorList>
            <person name="Bretaudeau A."/>
        </authorList>
    </citation>
    <scope>NUCLEOTIDE SEQUENCE</scope>
    <source>
        <strain evidence="1">Rice</strain>
        <tissue evidence="1">Whole body</tissue>
    </source>
</reference>
<sequence length="110" mass="12518">MVCIFAQEAAMTRLSRARQATVMTTNTPIQSGNMVQKAIRIGPLRQKGPRNRNKTRKKTEQRQFATIIIQALHCIRDETCSVTLTWNKTLWQCQCAQDMAIGSPPITWDL</sequence>
<accession>A0A2H1V3T9</accession>
<proteinExistence type="predicted"/>
<gene>
    <name evidence="1" type="ORF">SFRICE_015599</name>
</gene>
<protein>
    <submittedName>
        <fullName evidence="1">SFRICE_015599</fullName>
    </submittedName>
</protein>
<dbReference type="AlphaFoldDB" id="A0A2H1V3T9"/>
<dbReference type="EMBL" id="ODYU01000553">
    <property type="protein sequence ID" value="SOQ35508.1"/>
    <property type="molecule type" value="Genomic_DNA"/>
</dbReference>
<evidence type="ECO:0000313" key="1">
    <source>
        <dbReference type="EMBL" id="SOQ35508.1"/>
    </source>
</evidence>
<organism evidence="1">
    <name type="scientific">Spodoptera frugiperda</name>
    <name type="common">Fall armyworm</name>
    <dbReference type="NCBI Taxonomy" id="7108"/>
    <lineage>
        <taxon>Eukaryota</taxon>
        <taxon>Metazoa</taxon>
        <taxon>Ecdysozoa</taxon>
        <taxon>Arthropoda</taxon>
        <taxon>Hexapoda</taxon>
        <taxon>Insecta</taxon>
        <taxon>Pterygota</taxon>
        <taxon>Neoptera</taxon>
        <taxon>Endopterygota</taxon>
        <taxon>Lepidoptera</taxon>
        <taxon>Glossata</taxon>
        <taxon>Ditrysia</taxon>
        <taxon>Noctuoidea</taxon>
        <taxon>Noctuidae</taxon>
        <taxon>Amphipyrinae</taxon>
        <taxon>Spodoptera</taxon>
    </lineage>
</organism>
<name>A0A2H1V3T9_SPOFR</name>